<evidence type="ECO:0000313" key="1">
    <source>
        <dbReference type="EMBL" id="GKX66045.1"/>
    </source>
</evidence>
<dbReference type="Proteomes" id="UP001058074">
    <property type="component" value="Unassembled WGS sequence"/>
</dbReference>
<protein>
    <submittedName>
        <fullName evidence="1">Histidine--tRNA ligase</fullName>
    </submittedName>
</protein>
<proteinExistence type="predicted"/>
<keyword evidence="1" id="KW-0436">Ligase</keyword>
<comment type="caution">
    <text evidence="1">The sequence shown here is derived from an EMBL/GenBank/DDBJ whole genome shotgun (WGS) entry which is preliminary data.</text>
</comment>
<name>A0ACB5RA36_9CLOT</name>
<organism evidence="1 2">
    <name type="scientific">Inconstantimicrobium mannanitabidum</name>
    <dbReference type="NCBI Taxonomy" id="1604901"/>
    <lineage>
        <taxon>Bacteria</taxon>
        <taxon>Bacillati</taxon>
        <taxon>Bacillota</taxon>
        <taxon>Clostridia</taxon>
        <taxon>Eubacteriales</taxon>
        <taxon>Clostridiaceae</taxon>
        <taxon>Inconstantimicrobium</taxon>
    </lineage>
</organism>
<evidence type="ECO:0000313" key="2">
    <source>
        <dbReference type="Proteomes" id="UP001058074"/>
    </source>
</evidence>
<gene>
    <name evidence="1" type="primary">hisS_1</name>
    <name evidence="1" type="ORF">rsdtw13_13030</name>
</gene>
<sequence>MSEKLQMPKGTKDMLPSEAYKWHYVEDKLRKISAEYGIREIRTPMFESTSLFTRGVGETTDVVQKEMYTFEDKGGRSVTLKPEGTAPAVRAFIQNSLYADAQPTKMYYFTDAFRYENVQKGRLRQFHQYGIEFFGSKEASIDAEVISLAVRALKEFGLNNLSLNINSLGCPTCRKKYNDALKEYFKANYDNLCDTCKSRFEKNPMRILDCKEKKCQEIGAEAPLILDYICEECSDHFEELKKYLNVMEIEYKIDPYIVRGLDYYTRTVFEILNNGLAVCGGGRYDKLIEELGGPEMPAIGFGLGLERLLMVLEKEEVEIPKPVFNNLFIGAMGEEGHINAFKYANELRRRGIKCECDHMNRSVKAQMKYANKIGSEFTMILGEDELRTKMVQMKRMTDGEQIQVNLDNLDEIINIILK</sequence>
<keyword evidence="2" id="KW-1185">Reference proteome</keyword>
<reference evidence="1" key="1">
    <citation type="journal article" date="2025" name="Int. J. Syst. Evol. Microbiol.">
        <title>Inconstantimicrobium mannanitabidum sp. nov., a novel member of the family Clostridiaceae isolated from anoxic soil under the treatment of reductive soil disinfestation.</title>
        <authorList>
            <person name="Ueki A."/>
            <person name="Tonouchi A."/>
            <person name="Honma S."/>
            <person name="Kaku N."/>
            <person name="Ueki K."/>
        </authorList>
    </citation>
    <scope>NUCLEOTIDE SEQUENCE</scope>
    <source>
        <strain evidence="1">TW13</strain>
    </source>
</reference>
<dbReference type="EMBL" id="BROD01000001">
    <property type="protein sequence ID" value="GKX66045.1"/>
    <property type="molecule type" value="Genomic_DNA"/>
</dbReference>
<accession>A0ACB5RA36</accession>